<reference evidence="4" key="2">
    <citation type="submission" date="2021-04" db="EMBL/GenBank/DDBJ databases">
        <authorList>
            <person name="Gilroy R."/>
        </authorList>
    </citation>
    <scope>NUCLEOTIDE SEQUENCE</scope>
    <source>
        <strain evidence="4">CHK179-7159</strain>
    </source>
</reference>
<evidence type="ECO:0000256" key="2">
    <source>
        <dbReference type="SAM" id="Phobius"/>
    </source>
</evidence>
<dbReference type="AlphaFoldDB" id="A0A9D2I7P4"/>
<evidence type="ECO:0000313" key="5">
    <source>
        <dbReference type="Proteomes" id="UP000886858"/>
    </source>
</evidence>
<sequence length="152" mass="16472">MKYYCEEKEQVLKELSASDDGLRQSEAERRLEQDGKNRLAAAKGKSLFRRFLEQLADPMILILLAAAAVSGVLAVVESDSFADVIIILAVVIINAILGVYQESKAEKAIEALQEMSAATSRVLRDGQIQTIPSEDLVKGDIILLEAGDAVPA</sequence>
<dbReference type="PANTHER" id="PTHR42861">
    <property type="entry name" value="CALCIUM-TRANSPORTING ATPASE"/>
    <property type="match status" value="1"/>
</dbReference>
<comment type="caution">
    <text evidence="4">The sequence shown here is derived from an EMBL/GenBank/DDBJ whole genome shotgun (WGS) entry which is preliminary data.</text>
</comment>
<dbReference type="InterPro" id="IPR059000">
    <property type="entry name" value="ATPase_P-type_domA"/>
</dbReference>
<dbReference type="Gene3D" id="1.20.1110.10">
    <property type="entry name" value="Calcium-transporting ATPase, transmembrane domain"/>
    <property type="match status" value="1"/>
</dbReference>
<dbReference type="InterPro" id="IPR023298">
    <property type="entry name" value="ATPase_P-typ_TM_dom_sf"/>
</dbReference>
<dbReference type="SMART" id="SM00831">
    <property type="entry name" value="Cation_ATPase_N"/>
    <property type="match status" value="1"/>
</dbReference>
<protein>
    <submittedName>
        <fullName evidence="4">ATPase</fullName>
    </submittedName>
</protein>
<comment type="subcellular location">
    <subcellularLocation>
        <location evidence="1">Membrane</location>
        <topology evidence="1">Multi-pass membrane protein</topology>
    </subcellularLocation>
</comment>
<gene>
    <name evidence="4" type="ORF">H9717_10930</name>
</gene>
<dbReference type="Pfam" id="PF00690">
    <property type="entry name" value="Cation_ATPase_N"/>
    <property type="match status" value="1"/>
</dbReference>
<dbReference type="Gene3D" id="2.70.150.10">
    <property type="entry name" value="Calcium-transporting ATPase, cytoplasmic transduction domain A"/>
    <property type="match status" value="1"/>
</dbReference>
<dbReference type="InterPro" id="IPR004014">
    <property type="entry name" value="ATPase_P-typ_cation-transptr_N"/>
</dbReference>
<keyword evidence="2" id="KW-1133">Transmembrane helix</keyword>
<accession>A0A9D2I7P4</accession>
<evidence type="ECO:0000259" key="3">
    <source>
        <dbReference type="SMART" id="SM00831"/>
    </source>
</evidence>
<dbReference type="InterPro" id="IPR008250">
    <property type="entry name" value="ATPase_P-typ_transduc_dom_A_sf"/>
</dbReference>
<keyword evidence="2" id="KW-0472">Membrane</keyword>
<evidence type="ECO:0000256" key="1">
    <source>
        <dbReference type="ARBA" id="ARBA00004141"/>
    </source>
</evidence>
<dbReference type="EMBL" id="DWYY01000120">
    <property type="protein sequence ID" value="HJA93607.1"/>
    <property type="molecule type" value="Genomic_DNA"/>
</dbReference>
<organism evidence="4 5">
    <name type="scientific">Candidatus Eisenbergiella merdipullorum</name>
    <dbReference type="NCBI Taxonomy" id="2838553"/>
    <lineage>
        <taxon>Bacteria</taxon>
        <taxon>Bacillati</taxon>
        <taxon>Bacillota</taxon>
        <taxon>Clostridia</taxon>
        <taxon>Lachnospirales</taxon>
        <taxon>Lachnospiraceae</taxon>
        <taxon>Eisenbergiella</taxon>
    </lineage>
</organism>
<name>A0A9D2I7P4_9FIRM</name>
<evidence type="ECO:0000313" key="4">
    <source>
        <dbReference type="EMBL" id="HJA93607.1"/>
    </source>
</evidence>
<dbReference type="Pfam" id="PF00122">
    <property type="entry name" value="E1-E2_ATPase"/>
    <property type="match status" value="1"/>
</dbReference>
<proteinExistence type="predicted"/>
<feature type="non-terminal residue" evidence="4">
    <location>
        <position position="152"/>
    </location>
</feature>
<reference evidence="4" key="1">
    <citation type="journal article" date="2021" name="PeerJ">
        <title>Extensive microbial diversity within the chicken gut microbiome revealed by metagenomics and culture.</title>
        <authorList>
            <person name="Gilroy R."/>
            <person name="Ravi A."/>
            <person name="Getino M."/>
            <person name="Pursley I."/>
            <person name="Horton D.L."/>
            <person name="Alikhan N.F."/>
            <person name="Baker D."/>
            <person name="Gharbi K."/>
            <person name="Hall N."/>
            <person name="Watson M."/>
            <person name="Adriaenssens E.M."/>
            <person name="Foster-Nyarko E."/>
            <person name="Jarju S."/>
            <person name="Secka A."/>
            <person name="Antonio M."/>
            <person name="Oren A."/>
            <person name="Chaudhuri R.R."/>
            <person name="La Ragione R."/>
            <person name="Hildebrand F."/>
            <person name="Pallen M.J."/>
        </authorList>
    </citation>
    <scope>NUCLEOTIDE SEQUENCE</scope>
    <source>
        <strain evidence="4">CHK179-7159</strain>
    </source>
</reference>
<keyword evidence="2" id="KW-0812">Transmembrane</keyword>
<dbReference type="SUPFAM" id="SSF81665">
    <property type="entry name" value="Calcium ATPase, transmembrane domain M"/>
    <property type="match status" value="1"/>
</dbReference>
<dbReference type="Proteomes" id="UP000886858">
    <property type="component" value="Unassembled WGS sequence"/>
</dbReference>
<feature type="domain" description="Cation-transporting P-type ATPase N-terminal" evidence="3">
    <location>
        <begin position="2"/>
        <end position="75"/>
    </location>
</feature>
<dbReference type="SUPFAM" id="SSF81653">
    <property type="entry name" value="Calcium ATPase, transduction domain A"/>
    <property type="match status" value="1"/>
</dbReference>
<feature type="transmembrane region" description="Helical" evidence="2">
    <location>
        <begin position="55"/>
        <end position="75"/>
    </location>
</feature>
<feature type="transmembrane region" description="Helical" evidence="2">
    <location>
        <begin position="81"/>
        <end position="100"/>
    </location>
</feature>